<dbReference type="InterPro" id="IPR052338">
    <property type="entry name" value="Transposase_5"/>
</dbReference>
<dbReference type="Pfam" id="PF01498">
    <property type="entry name" value="HTH_Tnp_Tc3_2"/>
    <property type="match status" value="1"/>
</dbReference>
<accession>A0A8C5PFK8</accession>
<proteinExistence type="predicted"/>
<evidence type="ECO:0000259" key="2">
    <source>
        <dbReference type="Pfam" id="PF13358"/>
    </source>
</evidence>
<sequence>MQTVFTNICERMGRSQLSEFQRGTVIACHLCNKSSREISSLLNIPQSIISCIIRTWKCLRTTETQPRSGRPRKLTERGQRMLRRIVRRGRQLSAESIATDLQTSYDLQISSRTARGELQGMGFHGRAAASKPYITKCNAKRRMHWCKACRDWTLEQWRSDLWSDETRFSIWQSDGQVWVWCLPGERYLSDYIVPSVKFGEKGIMVWGCFSGAGLGPVVPVKGTLNASAYQDILDNSMLPTLWEQFGAGPFLFQHDCAPVHKARSIKTWMTESGVDELDWPAQSPDLNLIEHL</sequence>
<reference evidence="3" key="1">
    <citation type="submission" date="2025-08" db="UniProtKB">
        <authorList>
            <consortium name="Ensembl"/>
        </authorList>
    </citation>
    <scope>IDENTIFICATION</scope>
</reference>
<dbReference type="OrthoDB" id="8964556at2759"/>
<dbReference type="PANTHER" id="PTHR23022:SF135">
    <property type="entry name" value="SI:DKEY-77F5.3"/>
    <property type="match status" value="1"/>
</dbReference>
<dbReference type="InterPro" id="IPR009057">
    <property type="entry name" value="Homeodomain-like_sf"/>
</dbReference>
<dbReference type="Pfam" id="PF13358">
    <property type="entry name" value="DDE_3"/>
    <property type="match status" value="1"/>
</dbReference>
<keyword evidence="4" id="KW-1185">Reference proteome</keyword>
<feature type="domain" description="Tc1-like transposase DDE" evidence="2">
    <location>
        <begin position="162"/>
        <end position="292"/>
    </location>
</feature>
<dbReference type="GO" id="GO:0003677">
    <property type="term" value="F:DNA binding"/>
    <property type="evidence" value="ECO:0007669"/>
    <property type="project" value="InterPro"/>
</dbReference>
<dbReference type="InterPro" id="IPR036388">
    <property type="entry name" value="WH-like_DNA-bd_sf"/>
</dbReference>
<protein>
    <recommendedName>
        <fullName evidence="5">Transposase</fullName>
    </recommendedName>
</protein>
<evidence type="ECO:0000313" key="3">
    <source>
        <dbReference type="Ensembl" id="ENSLLEP00000019472.1"/>
    </source>
</evidence>
<dbReference type="InterPro" id="IPR036397">
    <property type="entry name" value="RNaseH_sf"/>
</dbReference>
<dbReference type="InterPro" id="IPR038717">
    <property type="entry name" value="Tc1-like_DDE_dom"/>
</dbReference>
<dbReference type="SUPFAM" id="SSF46689">
    <property type="entry name" value="Homeodomain-like"/>
    <property type="match status" value="1"/>
</dbReference>
<feature type="domain" description="Transposase Tc1-like" evidence="1">
    <location>
        <begin position="79"/>
        <end position="148"/>
    </location>
</feature>
<evidence type="ECO:0008006" key="5">
    <source>
        <dbReference type="Google" id="ProtNLM"/>
    </source>
</evidence>
<dbReference type="Gene3D" id="3.30.420.10">
    <property type="entry name" value="Ribonuclease H-like superfamily/Ribonuclease H"/>
    <property type="match status" value="1"/>
</dbReference>
<evidence type="ECO:0000259" key="1">
    <source>
        <dbReference type="Pfam" id="PF01498"/>
    </source>
</evidence>
<dbReference type="Proteomes" id="UP000694569">
    <property type="component" value="Unplaced"/>
</dbReference>
<dbReference type="GO" id="GO:0015074">
    <property type="term" value="P:DNA integration"/>
    <property type="evidence" value="ECO:0007669"/>
    <property type="project" value="InterPro"/>
</dbReference>
<dbReference type="GO" id="GO:0006313">
    <property type="term" value="P:DNA transposition"/>
    <property type="evidence" value="ECO:0007669"/>
    <property type="project" value="InterPro"/>
</dbReference>
<dbReference type="Gene3D" id="1.10.10.10">
    <property type="entry name" value="Winged helix-like DNA-binding domain superfamily/Winged helix DNA-binding domain"/>
    <property type="match status" value="1"/>
</dbReference>
<dbReference type="AlphaFoldDB" id="A0A8C5PFK8"/>
<dbReference type="GeneTree" id="ENSGT01150000286914"/>
<dbReference type="Ensembl" id="ENSLLET00000020240.1">
    <property type="protein sequence ID" value="ENSLLEP00000019472.1"/>
    <property type="gene ID" value="ENSLLEG00000012342.1"/>
</dbReference>
<name>A0A8C5PFK8_9ANUR</name>
<dbReference type="InterPro" id="IPR002492">
    <property type="entry name" value="Transposase_Tc1-like"/>
</dbReference>
<dbReference type="PANTHER" id="PTHR23022">
    <property type="entry name" value="TRANSPOSABLE ELEMENT-RELATED"/>
    <property type="match status" value="1"/>
</dbReference>
<evidence type="ECO:0000313" key="4">
    <source>
        <dbReference type="Proteomes" id="UP000694569"/>
    </source>
</evidence>
<organism evidence="3 4">
    <name type="scientific">Leptobrachium leishanense</name>
    <name type="common">Leishan spiny toad</name>
    <dbReference type="NCBI Taxonomy" id="445787"/>
    <lineage>
        <taxon>Eukaryota</taxon>
        <taxon>Metazoa</taxon>
        <taxon>Chordata</taxon>
        <taxon>Craniata</taxon>
        <taxon>Vertebrata</taxon>
        <taxon>Euteleostomi</taxon>
        <taxon>Amphibia</taxon>
        <taxon>Batrachia</taxon>
        <taxon>Anura</taxon>
        <taxon>Pelobatoidea</taxon>
        <taxon>Megophryidae</taxon>
        <taxon>Leptobrachium</taxon>
    </lineage>
</organism>
<reference evidence="3" key="2">
    <citation type="submission" date="2025-09" db="UniProtKB">
        <authorList>
            <consortium name="Ensembl"/>
        </authorList>
    </citation>
    <scope>IDENTIFICATION</scope>
</reference>